<dbReference type="EMBL" id="CP144751">
    <property type="protein sequence ID" value="WVZ86394.1"/>
    <property type="molecule type" value="Genomic_DNA"/>
</dbReference>
<proteinExistence type="predicted"/>
<gene>
    <name evidence="1" type="ORF">U9M48_033183</name>
</gene>
<evidence type="ECO:0000313" key="2">
    <source>
        <dbReference type="Proteomes" id="UP001341281"/>
    </source>
</evidence>
<dbReference type="Proteomes" id="UP001341281">
    <property type="component" value="Chromosome 07"/>
</dbReference>
<dbReference type="AlphaFoldDB" id="A0AAQ3U8X9"/>
<accession>A0AAQ3U8X9</accession>
<feature type="non-terminal residue" evidence="1">
    <location>
        <position position="1"/>
    </location>
</feature>
<reference evidence="1 2" key="1">
    <citation type="submission" date="2024-02" db="EMBL/GenBank/DDBJ databases">
        <title>High-quality chromosome-scale genome assembly of Pensacola bahiagrass (Paspalum notatum Flugge var. saurae).</title>
        <authorList>
            <person name="Vega J.M."/>
            <person name="Podio M."/>
            <person name="Orjuela J."/>
            <person name="Siena L.A."/>
            <person name="Pessino S.C."/>
            <person name="Combes M.C."/>
            <person name="Mariac C."/>
            <person name="Albertini E."/>
            <person name="Pupilli F."/>
            <person name="Ortiz J.P.A."/>
            <person name="Leblanc O."/>
        </authorList>
    </citation>
    <scope>NUCLEOTIDE SEQUENCE [LARGE SCALE GENOMIC DNA]</scope>
    <source>
        <strain evidence="1">R1</strain>
        <tissue evidence="1">Leaf</tissue>
    </source>
</reference>
<name>A0AAQ3U8X9_PASNO</name>
<evidence type="ECO:0000313" key="1">
    <source>
        <dbReference type="EMBL" id="WVZ86394.1"/>
    </source>
</evidence>
<keyword evidence="2" id="KW-1185">Reference proteome</keyword>
<organism evidence="1 2">
    <name type="scientific">Paspalum notatum var. saurae</name>
    <dbReference type="NCBI Taxonomy" id="547442"/>
    <lineage>
        <taxon>Eukaryota</taxon>
        <taxon>Viridiplantae</taxon>
        <taxon>Streptophyta</taxon>
        <taxon>Embryophyta</taxon>
        <taxon>Tracheophyta</taxon>
        <taxon>Spermatophyta</taxon>
        <taxon>Magnoliopsida</taxon>
        <taxon>Liliopsida</taxon>
        <taxon>Poales</taxon>
        <taxon>Poaceae</taxon>
        <taxon>PACMAD clade</taxon>
        <taxon>Panicoideae</taxon>
        <taxon>Andropogonodae</taxon>
        <taxon>Paspaleae</taxon>
        <taxon>Paspalinae</taxon>
        <taxon>Paspalum</taxon>
    </lineage>
</organism>
<sequence length="224" mass="23748">IITEAERTVNYRACMHSSTTHHRRVKNASSINMKLEAMALGDFADLVNEQEDRNTGICILCKCNSLPMCVLQADEPCGRVMQIRVPDSSHDLVDVHGAVGVVGHGLCMHAADGGDAAVLVDVDVRVVAEDGLAAADVAVHEDGDEVAHGTRRHEQRGLLARDRGHLRLEALRGGVGAQDVVVDGGGGHGGPHGLGGLGHRVRPEVHHRLARHLVMCSNCNSAAS</sequence>
<protein>
    <submittedName>
        <fullName evidence="1">Uncharacterized protein</fullName>
    </submittedName>
</protein>